<name>A0AAE9F1K6_CAEBR</name>
<evidence type="ECO:0000313" key="2">
    <source>
        <dbReference type="EMBL" id="UMM36253.1"/>
    </source>
</evidence>
<accession>A0AAE9F1K6</accession>
<reference evidence="2 3" key="1">
    <citation type="submission" date="2022-04" db="EMBL/GenBank/DDBJ databases">
        <title>Chromosome-level reference genomes for two strains of Caenorhabditis briggsae: an improved platform for comparative genomics.</title>
        <authorList>
            <person name="Stevens L."/>
            <person name="Andersen E."/>
        </authorList>
    </citation>
    <scope>NUCLEOTIDE SEQUENCE [LARGE SCALE GENOMIC DNA]</scope>
    <source>
        <strain evidence="2">VX34</strain>
        <tissue evidence="2">Whole-organism</tissue>
    </source>
</reference>
<keyword evidence="3" id="KW-1185">Reference proteome</keyword>
<dbReference type="Proteomes" id="UP000829354">
    <property type="component" value="Chromosome V"/>
</dbReference>
<gene>
    <name evidence="2" type="ORF">L5515_008499</name>
</gene>
<sequence>MKDFIGQEAEGAAAASQGARHILARVYPSILFWIHKERVQGRPKRYLLHPFICKMVRPIVVLLLLVALVSASYSRFGSNKDTKPAESHPSINDQIMQGSHIRYYGRFRDGSDDVLNRYFNRL</sequence>
<evidence type="ECO:0000313" key="3">
    <source>
        <dbReference type="Proteomes" id="UP000829354"/>
    </source>
</evidence>
<dbReference type="AlphaFoldDB" id="A0AAE9F1K6"/>
<keyword evidence="1" id="KW-1133">Transmembrane helix</keyword>
<feature type="transmembrane region" description="Helical" evidence="1">
    <location>
        <begin position="55"/>
        <end position="73"/>
    </location>
</feature>
<dbReference type="EMBL" id="CP092624">
    <property type="protein sequence ID" value="UMM36253.1"/>
    <property type="molecule type" value="Genomic_DNA"/>
</dbReference>
<protein>
    <submittedName>
        <fullName evidence="2">Uncharacterized protein</fullName>
    </submittedName>
</protein>
<keyword evidence="1" id="KW-0472">Membrane</keyword>
<evidence type="ECO:0000256" key="1">
    <source>
        <dbReference type="SAM" id="Phobius"/>
    </source>
</evidence>
<proteinExistence type="predicted"/>
<organism evidence="2 3">
    <name type="scientific">Caenorhabditis briggsae</name>
    <dbReference type="NCBI Taxonomy" id="6238"/>
    <lineage>
        <taxon>Eukaryota</taxon>
        <taxon>Metazoa</taxon>
        <taxon>Ecdysozoa</taxon>
        <taxon>Nematoda</taxon>
        <taxon>Chromadorea</taxon>
        <taxon>Rhabditida</taxon>
        <taxon>Rhabditina</taxon>
        <taxon>Rhabditomorpha</taxon>
        <taxon>Rhabditoidea</taxon>
        <taxon>Rhabditidae</taxon>
        <taxon>Peloderinae</taxon>
        <taxon>Caenorhabditis</taxon>
    </lineage>
</organism>
<keyword evidence="1" id="KW-0812">Transmembrane</keyword>